<evidence type="ECO:0000313" key="3">
    <source>
        <dbReference type="Proteomes" id="UP000327118"/>
    </source>
</evidence>
<gene>
    <name evidence="2" type="ORF">BDV28DRAFT_4595</name>
</gene>
<feature type="region of interest" description="Disordered" evidence="1">
    <location>
        <begin position="1"/>
        <end position="20"/>
    </location>
</feature>
<keyword evidence="3" id="KW-1185">Reference proteome</keyword>
<evidence type="ECO:0000313" key="2">
    <source>
        <dbReference type="EMBL" id="KAE8352305.1"/>
    </source>
</evidence>
<dbReference type="EMBL" id="ML739135">
    <property type="protein sequence ID" value="KAE8352305.1"/>
    <property type="molecule type" value="Genomic_DNA"/>
</dbReference>
<dbReference type="AlphaFoldDB" id="A0A5N6Z3S6"/>
<organism evidence="2 3">
    <name type="scientific">Aspergillus coremiiformis</name>
    <dbReference type="NCBI Taxonomy" id="138285"/>
    <lineage>
        <taxon>Eukaryota</taxon>
        <taxon>Fungi</taxon>
        <taxon>Dikarya</taxon>
        <taxon>Ascomycota</taxon>
        <taxon>Pezizomycotina</taxon>
        <taxon>Eurotiomycetes</taxon>
        <taxon>Eurotiomycetidae</taxon>
        <taxon>Eurotiales</taxon>
        <taxon>Aspergillaceae</taxon>
        <taxon>Aspergillus</taxon>
        <taxon>Aspergillus subgen. Circumdati</taxon>
    </lineage>
</organism>
<name>A0A5N6Z3S6_9EURO</name>
<accession>A0A5N6Z3S6</accession>
<dbReference type="Proteomes" id="UP000327118">
    <property type="component" value="Unassembled WGS sequence"/>
</dbReference>
<sequence length="237" mass="28327">MSSSHSRHASNAEAEPRSSLERDLGIKHRYVWIPQYRESDSHLGKLQVLRDALANDPRYELDFQVLEKDPIPPGLDSEDQFIGAIFKVWALQDLEGEELIEMCRKDAVFQLDMMIDIETLKSYEEIIERIAQNLHHSPLAEHPLPEFRNQFTVVNQIYHDTVDDRREEFQTFESYLTIIQEEERMEQEPQWPWQEHLQDKRDYQWRQRPQRDLQAQILMHEYQKGNAPQAQPENFEL</sequence>
<evidence type="ECO:0000256" key="1">
    <source>
        <dbReference type="SAM" id="MobiDB-lite"/>
    </source>
</evidence>
<proteinExistence type="predicted"/>
<protein>
    <submittedName>
        <fullName evidence="2">Uncharacterized protein</fullName>
    </submittedName>
</protein>
<reference evidence="3" key="1">
    <citation type="submission" date="2019-04" db="EMBL/GenBank/DDBJ databases">
        <title>Friends and foes A comparative genomics studyof 23 Aspergillus species from section Flavi.</title>
        <authorList>
            <consortium name="DOE Joint Genome Institute"/>
            <person name="Kjaerbolling I."/>
            <person name="Vesth T."/>
            <person name="Frisvad J.C."/>
            <person name="Nybo J.L."/>
            <person name="Theobald S."/>
            <person name="Kildgaard S."/>
            <person name="Isbrandt T."/>
            <person name="Kuo A."/>
            <person name="Sato A."/>
            <person name="Lyhne E.K."/>
            <person name="Kogle M.E."/>
            <person name="Wiebenga A."/>
            <person name="Kun R.S."/>
            <person name="Lubbers R.J."/>
            <person name="Makela M.R."/>
            <person name="Barry K."/>
            <person name="Chovatia M."/>
            <person name="Clum A."/>
            <person name="Daum C."/>
            <person name="Haridas S."/>
            <person name="He G."/>
            <person name="LaButti K."/>
            <person name="Lipzen A."/>
            <person name="Mondo S."/>
            <person name="Riley R."/>
            <person name="Salamov A."/>
            <person name="Simmons B.A."/>
            <person name="Magnuson J.K."/>
            <person name="Henrissat B."/>
            <person name="Mortensen U.H."/>
            <person name="Larsen T.O."/>
            <person name="Devries R.P."/>
            <person name="Grigoriev I.V."/>
            <person name="Machida M."/>
            <person name="Baker S.E."/>
            <person name="Andersen M.R."/>
        </authorList>
    </citation>
    <scope>NUCLEOTIDE SEQUENCE [LARGE SCALE GENOMIC DNA]</scope>
    <source>
        <strain evidence="3">CBS 553.77</strain>
    </source>
</reference>